<keyword evidence="8 16" id="KW-0418">Kinase</keyword>
<feature type="domain" description="Histidine kinase" evidence="15">
    <location>
        <begin position="154"/>
        <end position="370"/>
    </location>
</feature>
<keyword evidence="6" id="KW-0808">Transferase</keyword>
<dbReference type="GO" id="GO:0000155">
    <property type="term" value="F:phosphorelay sensor kinase activity"/>
    <property type="evidence" value="ECO:0007669"/>
    <property type="project" value="InterPro"/>
</dbReference>
<evidence type="ECO:0000256" key="11">
    <source>
        <dbReference type="ARBA" id="ARBA00023136"/>
    </source>
</evidence>
<sequence>MTAAGYFALSIAVGLVGAAVGFLVGHYSARRSARRSSVLTVADLVQRVVHTSHNGIAVLNRFGDVVLHNPRADELGVVRNNQPDPRARKAAEMVRASGEPVQVDLAPMETGRGRTPEAVQAEVRPLTEGFTVVDAADESDAVRLEAIRRDFVANVSHELKTPVGALALLAEAVLDASDDPVEVRRFSSKILHEATRLGTLVTELIALSRLQGAEKLPELAAVEVDTVISEALGRSRLAAESAGIEISTDGPSGLVVEGDQPLLITALSNLLDNAVAYSPAGSPVSISRREVDGFVEISVTDRGIGIAKDQQQRVFERFYRVDKARSRATGGTGLGLAIVKHVVANHGGQVRLWSEPGTGSTFTVCLPTHRGQDGQGPTATAPEAVPPLTVVDDGADPVGPAPVGPAPAGPAQSGPAPTGVAPTGVAALVGHAQLGHGGGPGVTRGAGYRTDQGGTP</sequence>
<dbReference type="Proteomes" id="UP001206128">
    <property type="component" value="Unassembled WGS sequence"/>
</dbReference>
<accession>A0AAE3GE06</accession>
<dbReference type="RefSeq" id="WP_253771455.1">
    <property type="nucleotide sequence ID" value="NZ_JAMTCK010000006.1"/>
</dbReference>
<dbReference type="FunFam" id="3.30.565.10:FF:000006">
    <property type="entry name" value="Sensor histidine kinase WalK"/>
    <property type="match status" value="1"/>
</dbReference>
<reference evidence="16" key="1">
    <citation type="submission" date="2022-06" db="EMBL/GenBank/DDBJ databases">
        <title>Genomic Encyclopedia of Archaeal and Bacterial Type Strains, Phase II (KMG-II): from individual species to whole genera.</title>
        <authorList>
            <person name="Goeker M."/>
        </authorList>
    </citation>
    <scope>NUCLEOTIDE SEQUENCE</scope>
    <source>
        <strain evidence="16">DSM 43935</strain>
    </source>
</reference>
<dbReference type="Pfam" id="PF00512">
    <property type="entry name" value="HisKA"/>
    <property type="match status" value="1"/>
</dbReference>
<evidence type="ECO:0000256" key="8">
    <source>
        <dbReference type="ARBA" id="ARBA00022777"/>
    </source>
</evidence>
<evidence type="ECO:0000256" key="3">
    <source>
        <dbReference type="ARBA" id="ARBA00012438"/>
    </source>
</evidence>
<dbReference type="CDD" id="cd00075">
    <property type="entry name" value="HATPase"/>
    <property type="match status" value="1"/>
</dbReference>
<evidence type="ECO:0000256" key="1">
    <source>
        <dbReference type="ARBA" id="ARBA00000085"/>
    </source>
</evidence>
<gene>
    <name evidence="16" type="ORF">LX83_002867</name>
</gene>
<evidence type="ECO:0000256" key="10">
    <source>
        <dbReference type="ARBA" id="ARBA00023012"/>
    </source>
</evidence>
<keyword evidence="4" id="KW-1003">Cell membrane</keyword>
<dbReference type="EMBL" id="JAMTCK010000006">
    <property type="protein sequence ID" value="MCP2166008.1"/>
    <property type="molecule type" value="Genomic_DNA"/>
</dbReference>
<proteinExistence type="predicted"/>
<dbReference type="SUPFAM" id="SSF55874">
    <property type="entry name" value="ATPase domain of HSP90 chaperone/DNA topoisomerase II/histidine kinase"/>
    <property type="match status" value="1"/>
</dbReference>
<dbReference type="FunFam" id="1.10.287.130:FF:000008">
    <property type="entry name" value="Two-component sensor histidine kinase"/>
    <property type="match status" value="1"/>
</dbReference>
<keyword evidence="17" id="KW-1185">Reference proteome</keyword>
<keyword evidence="5" id="KW-0597">Phosphoprotein</keyword>
<feature type="compositionally biased region" description="Pro residues" evidence="13">
    <location>
        <begin position="399"/>
        <end position="408"/>
    </location>
</feature>
<evidence type="ECO:0000256" key="13">
    <source>
        <dbReference type="SAM" id="MobiDB-lite"/>
    </source>
</evidence>
<keyword evidence="9" id="KW-0067">ATP-binding</keyword>
<keyword evidence="14" id="KW-0812">Transmembrane</keyword>
<dbReference type="EC" id="2.7.13.3" evidence="3"/>
<feature type="transmembrane region" description="Helical" evidence="14">
    <location>
        <begin position="6"/>
        <end position="27"/>
    </location>
</feature>
<dbReference type="SMART" id="SM00388">
    <property type="entry name" value="HisKA"/>
    <property type="match status" value="1"/>
</dbReference>
<dbReference type="GO" id="GO:0005524">
    <property type="term" value="F:ATP binding"/>
    <property type="evidence" value="ECO:0007669"/>
    <property type="project" value="UniProtKB-KW"/>
</dbReference>
<dbReference type="GO" id="GO:0016036">
    <property type="term" value="P:cellular response to phosphate starvation"/>
    <property type="evidence" value="ECO:0007669"/>
    <property type="project" value="TreeGrafter"/>
</dbReference>
<dbReference type="InterPro" id="IPR005467">
    <property type="entry name" value="His_kinase_dom"/>
</dbReference>
<evidence type="ECO:0000256" key="2">
    <source>
        <dbReference type="ARBA" id="ARBA00004236"/>
    </source>
</evidence>
<feature type="compositionally biased region" description="Gly residues" evidence="13">
    <location>
        <begin position="435"/>
        <end position="444"/>
    </location>
</feature>
<dbReference type="PANTHER" id="PTHR45453">
    <property type="entry name" value="PHOSPHATE REGULON SENSOR PROTEIN PHOR"/>
    <property type="match status" value="1"/>
</dbReference>
<dbReference type="CDD" id="cd00082">
    <property type="entry name" value="HisKA"/>
    <property type="match status" value="1"/>
</dbReference>
<name>A0AAE3GE06_9PSEU</name>
<comment type="caution">
    <text evidence="16">The sequence shown here is derived from an EMBL/GenBank/DDBJ whole genome shotgun (WGS) entry which is preliminary data.</text>
</comment>
<dbReference type="PANTHER" id="PTHR45453:SF1">
    <property type="entry name" value="PHOSPHATE REGULON SENSOR PROTEIN PHOR"/>
    <property type="match status" value="1"/>
</dbReference>
<evidence type="ECO:0000313" key="16">
    <source>
        <dbReference type="EMBL" id="MCP2166008.1"/>
    </source>
</evidence>
<dbReference type="InterPro" id="IPR004358">
    <property type="entry name" value="Sig_transdc_His_kin-like_C"/>
</dbReference>
<evidence type="ECO:0000313" key="17">
    <source>
        <dbReference type="Proteomes" id="UP001206128"/>
    </source>
</evidence>
<evidence type="ECO:0000256" key="6">
    <source>
        <dbReference type="ARBA" id="ARBA00022679"/>
    </source>
</evidence>
<dbReference type="InterPro" id="IPR050351">
    <property type="entry name" value="BphY/WalK/GraS-like"/>
</dbReference>
<dbReference type="PROSITE" id="PS50109">
    <property type="entry name" value="HIS_KIN"/>
    <property type="match status" value="1"/>
</dbReference>
<dbReference type="PRINTS" id="PR00344">
    <property type="entry name" value="BCTRLSENSOR"/>
</dbReference>
<comment type="subcellular location">
    <subcellularLocation>
        <location evidence="2">Cell membrane</location>
    </subcellularLocation>
</comment>
<evidence type="ECO:0000256" key="9">
    <source>
        <dbReference type="ARBA" id="ARBA00022840"/>
    </source>
</evidence>
<feature type="compositionally biased region" description="Low complexity" evidence="13">
    <location>
        <begin position="409"/>
        <end position="419"/>
    </location>
</feature>
<evidence type="ECO:0000256" key="4">
    <source>
        <dbReference type="ARBA" id="ARBA00022475"/>
    </source>
</evidence>
<dbReference type="SUPFAM" id="SSF47384">
    <property type="entry name" value="Homodimeric domain of signal transducing histidine kinase"/>
    <property type="match status" value="1"/>
</dbReference>
<evidence type="ECO:0000256" key="5">
    <source>
        <dbReference type="ARBA" id="ARBA00022553"/>
    </source>
</evidence>
<feature type="region of interest" description="Disordered" evidence="13">
    <location>
        <begin position="392"/>
        <end position="456"/>
    </location>
</feature>
<dbReference type="InterPro" id="IPR036890">
    <property type="entry name" value="HATPase_C_sf"/>
</dbReference>
<evidence type="ECO:0000256" key="7">
    <source>
        <dbReference type="ARBA" id="ARBA00022741"/>
    </source>
</evidence>
<evidence type="ECO:0000256" key="14">
    <source>
        <dbReference type="SAM" id="Phobius"/>
    </source>
</evidence>
<keyword evidence="10" id="KW-0902">Two-component regulatory system</keyword>
<keyword evidence="7" id="KW-0547">Nucleotide-binding</keyword>
<comment type="catalytic activity">
    <reaction evidence="1">
        <text>ATP + protein L-histidine = ADP + protein N-phospho-L-histidine.</text>
        <dbReference type="EC" id="2.7.13.3"/>
    </reaction>
</comment>
<keyword evidence="14" id="KW-1133">Transmembrane helix</keyword>
<evidence type="ECO:0000259" key="15">
    <source>
        <dbReference type="PROSITE" id="PS50109"/>
    </source>
</evidence>
<dbReference type="Pfam" id="PF02518">
    <property type="entry name" value="HATPase_c"/>
    <property type="match status" value="1"/>
</dbReference>
<keyword evidence="11 14" id="KW-0472">Membrane</keyword>
<organism evidence="16 17">
    <name type="scientific">Goodfellowiella coeruleoviolacea</name>
    <dbReference type="NCBI Taxonomy" id="334858"/>
    <lineage>
        <taxon>Bacteria</taxon>
        <taxon>Bacillati</taxon>
        <taxon>Actinomycetota</taxon>
        <taxon>Actinomycetes</taxon>
        <taxon>Pseudonocardiales</taxon>
        <taxon>Pseudonocardiaceae</taxon>
        <taxon>Goodfellowiella</taxon>
    </lineage>
</organism>
<evidence type="ECO:0000256" key="12">
    <source>
        <dbReference type="ARBA" id="ARBA00039401"/>
    </source>
</evidence>
<dbReference type="SMART" id="SM00387">
    <property type="entry name" value="HATPase_c"/>
    <property type="match status" value="1"/>
</dbReference>
<dbReference type="GO" id="GO:0004721">
    <property type="term" value="F:phosphoprotein phosphatase activity"/>
    <property type="evidence" value="ECO:0007669"/>
    <property type="project" value="TreeGrafter"/>
</dbReference>
<dbReference type="GO" id="GO:0005886">
    <property type="term" value="C:plasma membrane"/>
    <property type="evidence" value="ECO:0007669"/>
    <property type="project" value="UniProtKB-SubCell"/>
</dbReference>
<dbReference type="InterPro" id="IPR003661">
    <property type="entry name" value="HisK_dim/P_dom"/>
</dbReference>
<dbReference type="Gene3D" id="1.10.287.130">
    <property type="match status" value="1"/>
</dbReference>
<protein>
    <recommendedName>
        <fullName evidence="12">Sensor-like histidine kinase SenX3</fullName>
        <ecNumber evidence="3">2.7.13.3</ecNumber>
    </recommendedName>
</protein>
<dbReference type="Gene3D" id="3.30.565.10">
    <property type="entry name" value="Histidine kinase-like ATPase, C-terminal domain"/>
    <property type="match status" value="1"/>
</dbReference>
<dbReference type="InterPro" id="IPR036097">
    <property type="entry name" value="HisK_dim/P_sf"/>
</dbReference>
<dbReference type="InterPro" id="IPR003594">
    <property type="entry name" value="HATPase_dom"/>
</dbReference>
<dbReference type="AlphaFoldDB" id="A0AAE3GE06"/>